<organism evidence="1">
    <name type="scientific">marine sediment metagenome</name>
    <dbReference type="NCBI Taxonomy" id="412755"/>
    <lineage>
        <taxon>unclassified sequences</taxon>
        <taxon>metagenomes</taxon>
        <taxon>ecological metagenomes</taxon>
    </lineage>
</organism>
<reference evidence="1" key="1">
    <citation type="journal article" date="2014" name="Front. Microbiol.">
        <title>High frequency of phylogenetically diverse reductive dehalogenase-homologous genes in deep subseafloor sedimentary metagenomes.</title>
        <authorList>
            <person name="Kawai M."/>
            <person name="Futagami T."/>
            <person name="Toyoda A."/>
            <person name="Takaki Y."/>
            <person name="Nishi S."/>
            <person name="Hori S."/>
            <person name="Arai W."/>
            <person name="Tsubouchi T."/>
            <person name="Morono Y."/>
            <person name="Uchiyama I."/>
            <person name="Ito T."/>
            <person name="Fujiyama A."/>
            <person name="Inagaki F."/>
            <person name="Takami H."/>
        </authorList>
    </citation>
    <scope>NUCLEOTIDE SEQUENCE</scope>
    <source>
        <strain evidence="1">Expedition CK06-06</strain>
    </source>
</reference>
<gene>
    <name evidence="1" type="ORF">S06H3_22970</name>
</gene>
<dbReference type="EMBL" id="BARV01012388">
    <property type="protein sequence ID" value="GAI03530.1"/>
    <property type="molecule type" value="Genomic_DNA"/>
</dbReference>
<sequence length="41" mass="4773">MIIQNLTEAEVVDIRSSFDIETGERIEIFTLSKDLEKVYQV</sequence>
<dbReference type="AlphaFoldDB" id="X1LMB4"/>
<proteinExistence type="predicted"/>
<name>X1LMB4_9ZZZZ</name>
<comment type="caution">
    <text evidence="1">The sequence shown here is derived from an EMBL/GenBank/DDBJ whole genome shotgun (WGS) entry which is preliminary data.</text>
</comment>
<protein>
    <submittedName>
        <fullName evidence="1">Uncharacterized protein</fullName>
    </submittedName>
</protein>
<evidence type="ECO:0000313" key="1">
    <source>
        <dbReference type="EMBL" id="GAI03530.1"/>
    </source>
</evidence>
<accession>X1LMB4</accession>